<sequence length="383" mass="44275">MTNKNVPELRFEGFEDDWEQRKVFQFAKDTYGGGTPKTSVKEFWNGAIPWIQSSDLETNRLFNVSPKKKITDEAVQKSATKIIPSNSIAIVTRVGVGKLALMSFEYATSQDFLSLSELQVDPYFGSYSLYTMLQKELNNIQGTSIKGMTKSDLLEKRIMIPKNAEEQKKIGTLFKQLDYTITLHQCKLEQLKRIKKAFLQLLFPVDDEKIPRLRFADFEEDWGQRQLKDVLKSHSFKQYLAEPRLKGEFEIIQQGDKPIIGYAEGEAFAEYADVTLFGDHTVSLYKPKRPFFVATDGVKILSADGFDGQYLFSTLERYKPESQGYKRHFTILKNEGIWFTKNSDEQIKIGSFFKQLDNTIALYQHKSNQLEQLKQAYLQKMFI</sequence>
<dbReference type="InterPro" id="IPR052021">
    <property type="entry name" value="Type-I_RS_S_subunit"/>
</dbReference>
<evidence type="ECO:0000259" key="4">
    <source>
        <dbReference type="Pfam" id="PF01420"/>
    </source>
</evidence>
<dbReference type="PATRIC" id="fig|1158601.3.peg.3591"/>
<gene>
    <name evidence="6" type="ORF">I585_02803</name>
    <name evidence="5" type="ORF">UAI_03620</name>
</gene>
<feature type="domain" description="Type I restriction modification DNA specificity" evidence="4">
    <location>
        <begin position="220"/>
        <end position="372"/>
    </location>
</feature>
<proteinExistence type="inferred from homology"/>
<dbReference type="PANTHER" id="PTHR30408">
    <property type="entry name" value="TYPE-1 RESTRICTION ENZYME ECOKI SPECIFICITY PROTEIN"/>
    <property type="match status" value="1"/>
</dbReference>
<protein>
    <recommendedName>
        <fullName evidence="4">Type I restriction modification DNA specificity domain-containing protein</fullName>
    </recommendedName>
</protein>
<dbReference type="GO" id="GO:0003677">
    <property type="term" value="F:DNA binding"/>
    <property type="evidence" value="ECO:0007669"/>
    <property type="project" value="UniProtKB-KW"/>
</dbReference>
<keyword evidence="8" id="KW-1185">Reference proteome</keyword>
<evidence type="ECO:0000313" key="8">
    <source>
        <dbReference type="Proteomes" id="UP000014148"/>
    </source>
</evidence>
<evidence type="ECO:0000256" key="1">
    <source>
        <dbReference type="ARBA" id="ARBA00010923"/>
    </source>
</evidence>
<dbReference type="STRING" id="71451.RV07_GL003206"/>
<organism evidence="5 7">
    <name type="scientific">Enterococcus malodoratus ATCC 43197</name>
    <dbReference type="NCBI Taxonomy" id="1158601"/>
    <lineage>
        <taxon>Bacteria</taxon>
        <taxon>Bacillati</taxon>
        <taxon>Bacillota</taxon>
        <taxon>Bacilli</taxon>
        <taxon>Lactobacillales</taxon>
        <taxon>Enterococcaceae</taxon>
        <taxon>Enterococcus</taxon>
    </lineage>
</organism>
<dbReference type="CDD" id="cd17513">
    <property type="entry name" value="RMtype1_S_AveSPN6ORF1907P_TRD2-CR2_like"/>
    <property type="match status" value="1"/>
</dbReference>
<dbReference type="InterPro" id="IPR044946">
    <property type="entry name" value="Restrct_endonuc_typeI_TRD_sf"/>
</dbReference>
<evidence type="ECO:0000256" key="2">
    <source>
        <dbReference type="ARBA" id="ARBA00022747"/>
    </source>
</evidence>
<dbReference type="Proteomes" id="UP000014148">
    <property type="component" value="Unassembled WGS sequence"/>
</dbReference>
<comment type="similarity">
    <text evidence="1">Belongs to the type-I restriction system S methylase family.</text>
</comment>
<dbReference type="RefSeq" id="WP_010742408.1">
    <property type="nucleotide sequence ID" value="NZ_KB946251.1"/>
</dbReference>
<feature type="domain" description="Type I restriction modification DNA specificity" evidence="4">
    <location>
        <begin position="16"/>
        <end position="193"/>
    </location>
</feature>
<name>R2RBV8_9ENTE</name>
<dbReference type="eggNOG" id="COG0732">
    <property type="taxonomic scope" value="Bacteria"/>
</dbReference>
<keyword evidence="3" id="KW-0238">DNA-binding</keyword>
<dbReference type="Proteomes" id="UP000013783">
    <property type="component" value="Unassembled WGS sequence"/>
</dbReference>
<comment type="caution">
    <text evidence="5">The sequence shown here is derived from an EMBL/GenBank/DDBJ whole genome shotgun (WGS) entry which is preliminary data.</text>
</comment>
<dbReference type="InterPro" id="IPR000055">
    <property type="entry name" value="Restrct_endonuc_typeI_TRD"/>
</dbReference>
<dbReference type="EMBL" id="AJAK01000025">
    <property type="protein sequence ID" value="EOH73429.1"/>
    <property type="molecule type" value="Genomic_DNA"/>
</dbReference>
<evidence type="ECO:0000313" key="5">
    <source>
        <dbReference type="EMBL" id="EOH73429.1"/>
    </source>
</evidence>
<evidence type="ECO:0000313" key="6">
    <source>
        <dbReference type="EMBL" id="EOT67282.1"/>
    </source>
</evidence>
<dbReference type="SUPFAM" id="SSF116734">
    <property type="entry name" value="DNA methylase specificity domain"/>
    <property type="match status" value="2"/>
</dbReference>
<evidence type="ECO:0000256" key="3">
    <source>
        <dbReference type="ARBA" id="ARBA00023125"/>
    </source>
</evidence>
<dbReference type="PANTHER" id="PTHR30408:SF12">
    <property type="entry name" value="TYPE I RESTRICTION ENZYME MJAVIII SPECIFICITY SUBUNIT"/>
    <property type="match status" value="1"/>
</dbReference>
<dbReference type="EMBL" id="ASWA01000003">
    <property type="protein sequence ID" value="EOT67282.1"/>
    <property type="molecule type" value="Genomic_DNA"/>
</dbReference>
<evidence type="ECO:0000313" key="7">
    <source>
        <dbReference type="Proteomes" id="UP000013783"/>
    </source>
</evidence>
<reference evidence="6 8" key="2">
    <citation type="submission" date="2013-03" db="EMBL/GenBank/DDBJ databases">
        <title>The Genome Sequence of Enterococcus malodoratus ATCC_43197 (PacBio/Illumina hybrid assembly).</title>
        <authorList>
            <consortium name="The Broad Institute Genomics Platform"/>
            <consortium name="The Broad Institute Genome Sequencing Center for Infectious Disease"/>
            <person name="Earl A."/>
            <person name="Russ C."/>
            <person name="Gilmore M."/>
            <person name="Surin D."/>
            <person name="Walker B."/>
            <person name="Young S."/>
            <person name="Zeng Q."/>
            <person name="Gargeya S."/>
            <person name="Fitzgerald M."/>
            <person name="Haas B."/>
            <person name="Abouelleil A."/>
            <person name="Allen A.W."/>
            <person name="Alvarado L."/>
            <person name="Arachchi H.M."/>
            <person name="Berlin A.M."/>
            <person name="Chapman S.B."/>
            <person name="Gainer-Dewar J."/>
            <person name="Goldberg J."/>
            <person name="Griggs A."/>
            <person name="Gujja S."/>
            <person name="Hansen M."/>
            <person name="Howarth C."/>
            <person name="Imamovic A."/>
            <person name="Ireland A."/>
            <person name="Larimer J."/>
            <person name="McCowan C."/>
            <person name="Murphy C."/>
            <person name="Pearson M."/>
            <person name="Poon T.W."/>
            <person name="Priest M."/>
            <person name="Roberts A."/>
            <person name="Saif S."/>
            <person name="Shea T."/>
            <person name="Sisk P."/>
            <person name="Sykes S."/>
            <person name="Wortman J."/>
            <person name="Nusbaum C."/>
            <person name="Birren B."/>
        </authorList>
    </citation>
    <scope>NUCLEOTIDE SEQUENCE [LARGE SCALE GENOMIC DNA]</scope>
    <source>
        <strain evidence="6 8">ATCC 43197</strain>
    </source>
</reference>
<dbReference type="Gene3D" id="3.90.220.20">
    <property type="entry name" value="DNA methylase specificity domains"/>
    <property type="match status" value="1"/>
</dbReference>
<dbReference type="OrthoDB" id="9795776at2"/>
<dbReference type="AlphaFoldDB" id="R2RBV8"/>
<dbReference type="Pfam" id="PF01420">
    <property type="entry name" value="Methylase_S"/>
    <property type="match status" value="2"/>
</dbReference>
<accession>R2RBV8</accession>
<keyword evidence="2" id="KW-0680">Restriction system</keyword>
<reference evidence="5 7" key="1">
    <citation type="submission" date="2013-02" db="EMBL/GenBank/DDBJ databases">
        <title>The Genome Sequence of Enterococcus malodoratus ATCC_43197.</title>
        <authorList>
            <consortium name="The Broad Institute Genome Sequencing Platform"/>
            <consortium name="The Broad Institute Genome Sequencing Center for Infectious Disease"/>
            <person name="Earl A.M."/>
            <person name="Gilmore M.S."/>
            <person name="Lebreton F."/>
            <person name="Walker B."/>
            <person name="Young S.K."/>
            <person name="Zeng Q."/>
            <person name="Gargeya S."/>
            <person name="Fitzgerald M."/>
            <person name="Haas B."/>
            <person name="Abouelleil A."/>
            <person name="Alvarado L."/>
            <person name="Arachchi H.M."/>
            <person name="Berlin A.M."/>
            <person name="Chapman S.B."/>
            <person name="Dewar J."/>
            <person name="Goldberg J."/>
            <person name="Griggs A."/>
            <person name="Gujja S."/>
            <person name="Hansen M."/>
            <person name="Howarth C."/>
            <person name="Imamovic A."/>
            <person name="Larimer J."/>
            <person name="McCowan C."/>
            <person name="Murphy C."/>
            <person name="Neiman D."/>
            <person name="Pearson M."/>
            <person name="Priest M."/>
            <person name="Roberts A."/>
            <person name="Saif S."/>
            <person name="Shea T."/>
            <person name="Sisk P."/>
            <person name="Sykes S."/>
            <person name="Wortman J."/>
            <person name="Nusbaum C."/>
            <person name="Birren B."/>
        </authorList>
    </citation>
    <scope>NUCLEOTIDE SEQUENCE [LARGE SCALE GENOMIC DNA]</scope>
    <source>
        <strain evidence="5 7">ATCC 43197</strain>
    </source>
</reference>
<dbReference type="GO" id="GO:0009307">
    <property type="term" value="P:DNA restriction-modification system"/>
    <property type="evidence" value="ECO:0007669"/>
    <property type="project" value="UniProtKB-KW"/>
</dbReference>
<dbReference type="Gene3D" id="1.10.287.1120">
    <property type="entry name" value="Bipartite methylase S protein"/>
    <property type="match status" value="2"/>
</dbReference>